<dbReference type="Gene3D" id="1.10.3430.10">
    <property type="entry name" value="Ammonium transporter AmtB like domains"/>
    <property type="match status" value="1"/>
</dbReference>
<feature type="transmembrane region" description="Helical" evidence="8">
    <location>
        <begin position="273"/>
        <end position="294"/>
    </location>
</feature>
<keyword evidence="5 8" id="KW-1133">Transmembrane helix</keyword>
<evidence type="ECO:0000256" key="8">
    <source>
        <dbReference type="SAM" id="Phobius"/>
    </source>
</evidence>
<comment type="similarity">
    <text evidence="2">Belongs to the urea transporter family.</text>
</comment>
<dbReference type="Proteomes" id="UP000283509">
    <property type="component" value="Unassembled WGS sequence"/>
</dbReference>
<evidence type="ECO:0000256" key="5">
    <source>
        <dbReference type="ARBA" id="ARBA00022989"/>
    </source>
</evidence>
<feature type="transmembrane region" description="Helical" evidence="8">
    <location>
        <begin position="142"/>
        <end position="164"/>
    </location>
</feature>
<dbReference type="InterPro" id="IPR004937">
    <property type="entry name" value="Urea_transporter"/>
</dbReference>
<comment type="subcellular location">
    <subcellularLocation>
        <location evidence="1">Cell membrane</location>
        <topology evidence="1">Multi-pass membrane protein</topology>
    </subcellularLocation>
</comment>
<keyword evidence="4 8" id="KW-0812">Transmembrane</keyword>
<feature type="transmembrane region" description="Helical" evidence="8">
    <location>
        <begin position="330"/>
        <end position="352"/>
    </location>
</feature>
<reference evidence="9 10" key="2">
    <citation type="submission" date="2019-01" db="EMBL/GenBank/DDBJ databases">
        <title>The decoding of complex shrimp genome reveals the adaptation for benthos swimmer, frequently molting mechanism and breeding impact on genome.</title>
        <authorList>
            <person name="Sun Y."/>
            <person name="Gao Y."/>
            <person name="Yu Y."/>
        </authorList>
    </citation>
    <scope>NUCLEOTIDE SEQUENCE [LARGE SCALE GENOMIC DNA]</scope>
    <source>
        <tissue evidence="9">Muscle</tissue>
    </source>
</reference>
<dbReference type="OrthoDB" id="426293at2759"/>
<keyword evidence="6 8" id="KW-0472">Membrane</keyword>
<dbReference type="GO" id="GO:0015204">
    <property type="term" value="F:urea transmembrane transporter activity"/>
    <property type="evidence" value="ECO:0007669"/>
    <property type="project" value="InterPro"/>
</dbReference>
<dbReference type="PANTHER" id="PTHR10464">
    <property type="entry name" value="UREA TRANSPORTER"/>
    <property type="match status" value="1"/>
</dbReference>
<reference evidence="9 10" key="1">
    <citation type="submission" date="2018-04" db="EMBL/GenBank/DDBJ databases">
        <authorList>
            <person name="Zhang X."/>
            <person name="Yuan J."/>
            <person name="Li F."/>
            <person name="Xiang J."/>
        </authorList>
    </citation>
    <scope>NUCLEOTIDE SEQUENCE [LARGE SCALE GENOMIC DNA]</scope>
    <source>
        <tissue evidence="9">Muscle</tissue>
    </source>
</reference>
<dbReference type="Pfam" id="PF03253">
    <property type="entry name" value="UT"/>
    <property type="match status" value="1"/>
</dbReference>
<evidence type="ECO:0008006" key="11">
    <source>
        <dbReference type="Google" id="ProtNLM"/>
    </source>
</evidence>
<evidence type="ECO:0000256" key="7">
    <source>
        <dbReference type="ARBA" id="ARBA00033993"/>
    </source>
</evidence>
<evidence type="ECO:0000256" key="6">
    <source>
        <dbReference type="ARBA" id="ARBA00023136"/>
    </source>
</evidence>
<evidence type="ECO:0000256" key="2">
    <source>
        <dbReference type="ARBA" id="ARBA00005914"/>
    </source>
</evidence>
<feature type="transmembrane region" description="Helical" evidence="8">
    <location>
        <begin position="74"/>
        <end position="103"/>
    </location>
</feature>
<feature type="transmembrane region" description="Helical" evidence="8">
    <location>
        <begin position="247"/>
        <end position="267"/>
    </location>
</feature>
<dbReference type="AlphaFoldDB" id="A0A423T1P6"/>
<comment type="caution">
    <text evidence="9">The sequence shown here is derived from an EMBL/GenBank/DDBJ whole genome shotgun (WGS) entry which is preliminary data.</text>
</comment>
<proteinExistence type="inferred from homology"/>
<organism evidence="9 10">
    <name type="scientific">Penaeus vannamei</name>
    <name type="common">Whiteleg shrimp</name>
    <name type="synonym">Litopenaeus vannamei</name>
    <dbReference type="NCBI Taxonomy" id="6689"/>
    <lineage>
        <taxon>Eukaryota</taxon>
        <taxon>Metazoa</taxon>
        <taxon>Ecdysozoa</taxon>
        <taxon>Arthropoda</taxon>
        <taxon>Crustacea</taxon>
        <taxon>Multicrustacea</taxon>
        <taxon>Malacostraca</taxon>
        <taxon>Eumalacostraca</taxon>
        <taxon>Eucarida</taxon>
        <taxon>Decapoda</taxon>
        <taxon>Dendrobranchiata</taxon>
        <taxon>Penaeoidea</taxon>
        <taxon>Penaeidae</taxon>
        <taxon>Penaeus</taxon>
    </lineage>
</organism>
<evidence type="ECO:0000256" key="3">
    <source>
        <dbReference type="ARBA" id="ARBA00022475"/>
    </source>
</evidence>
<keyword evidence="3" id="KW-1003">Cell membrane</keyword>
<evidence type="ECO:0000256" key="1">
    <source>
        <dbReference type="ARBA" id="ARBA00004651"/>
    </source>
</evidence>
<gene>
    <name evidence="9" type="ORF">C7M84_011297</name>
</gene>
<dbReference type="GO" id="GO:0005886">
    <property type="term" value="C:plasma membrane"/>
    <property type="evidence" value="ECO:0007669"/>
    <property type="project" value="UniProtKB-SubCell"/>
</dbReference>
<feature type="transmembrane region" description="Helical" evidence="8">
    <location>
        <begin position="301"/>
        <end position="324"/>
    </location>
</feature>
<accession>A0A423T1P6</accession>
<dbReference type="EMBL" id="QCYY01002430">
    <property type="protein sequence ID" value="ROT70414.1"/>
    <property type="molecule type" value="Genomic_DNA"/>
</dbReference>
<evidence type="ECO:0000313" key="10">
    <source>
        <dbReference type="Proteomes" id="UP000283509"/>
    </source>
</evidence>
<feature type="transmembrane region" description="Helical" evidence="8">
    <location>
        <begin position="110"/>
        <end position="130"/>
    </location>
</feature>
<dbReference type="InterPro" id="IPR029020">
    <property type="entry name" value="Ammonium/urea_transptr"/>
</dbReference>
<feature type="transmembrane region" description="Helical" evidence="8">
    <location>
        <begin position="216"/>
        <end position="240"/>
    </location>
</feature>
<evidence type="ECO:0000256" key="4">
    <source>
        <dbReference type="ARBA" id="ARBA00022692"/>
    </source>
</evidence>
<dbReference type="PANTHER" id="PTHR10464:SF4">
    <property type="entry name" value="UREA TRANSPORTER"/>
    <property type="match status" value="1"/>
</dbReference>
<keyword evidence="10" id="KW-1185">Reference proteome</keyword>
<name>A0A423T1P6_PENVA</name>
<evidence type="ECO:0000313" key="9">
    <source>
        <dbReference type="EMBL" id="ROT70414.1"/>
    </source>
</evidence>
<comment type="catalytic activity">
    <reaction evidence="7">
        <text>urea(in) = urea(out)</text>
        <dbReference type="Rhea" id="RHEA:32799"/>
        <dbReference type="ChEBI" id="CHEBI:16199"/>
    </reaction>
</comment>
<sequence>MLHKIRLLIDIIHHDIHFQPGALGWLSGHAPAIKRALNHRPWVSLWAVPKTIDSILRGISQVCFADNPLSGLLILLGLLLGDVTAGLAALACSLTAIITALIFRQPDAAISSGITNFSAVLVGTVITSLYPNVCYQPVSAPVYGYMIAGAAFSVCLLSGLAAILAPTKLPPFTLPFNIATCIVFICLRGRGLVGVPPDEAAGTPDGDAEVEWDQVFVGWAMSVGQVYALESLVCSCLTLVGLFLYSPLLVVFAMGGALVSTVTALAVSSAPYAGVYAGVWGYNGFLSAGSLAIFMVPSPRIFLLALVNAFFTTFLHAALVPSFAQNQLPVFTFPFCISSLLFLAMAGAGGMGSVRWTSRLPRTPFCAPFAGMTVTELVTDLGLRDASVDTLVLNQRFRRRILKQSDAWRGRASEVRAFCT</sequence>
<protein>
    <recommendedName>
        <fullName evidence="11">Urea transporter</fullName>
    </recommendedName>
</protein>